<accession>A0A370DES8</accession>
<dbReference type="EMBL" id="QFXD01000320">
    <property type="protein sequence ID" value="RDH83412.1"/>
    <property type="molecule type" value="Genomic_DNA"/>
</dbReference>
<comment type="caution">
    <text evidence="1">The sequence shown here is derived from an EMBL/GenBank/DDBJ whole genome shotgun (WGS) entry which is preliminary data.</text>
</comment>
<dbReference type="AlphaFoldDB" id="A0A370DES8"/>
<dbReference type="SUPFAM" id="SSF143555">
    <property type="entry name" value="FwdE-like"/>
    <property type="match status" value="1"/>
</dbReference>
<organism evidence="1 2">
    <name type="scientific">endosymbiont of Lamellibrachia luymesi</name>
    <dbReference type="NCBI Taxonomy" id="2200907"/>
    <lineage>
        <taxon>Bacteria</taxon>
        <taxon>Pseudomonadati</taxon>
        <taxon>Pseudomonadota</taxon>
        <taxon>Gammaproteobacteria</taxon>
        <taxon>sulfur-oxidizing symbionts</taxon>
    </lineage>
</organism>
<sequence>MITRFPTTPAITLYDPLADLLGAGNGHFHYTFDDVVKLSGHACPTVAGAFLMATHAIEALYGEETPQRGEIRVTIAGTEDQGVNGPISQVFTFLTGAAGRNGFQGLGNQYVRQDLMDFTADTTSSFIFTRVDNGNSVSVSYDPASIPPNPNMFPLLQQILQGQAEPSARQQFREMWRDRVIRILEDDGRQTITLSGQ</sequence>
<evidence type="ECO:0000313" key="1">
    <source>
        <dbReference type="EMBL" id="RDH83412.1"/>
    </source>
</evidence>
<evidence type="ECO:0000313" key="2">
    <source>
        <dbReference type="Proteomes" id="UP000255508"/>
    </source>
</evidence>
<proteinExistence type="predicted"/>
<reference evidence="1 2" key="1">
    <citation type="journal article" date="2018" name="ISME J.">
        <title>Endosymbiont genomes yield clues of tubeworm success.</title>
        <authorList>
            <person name="Li Y."/>
            <person name="Liles M.R."/>
            <person name="Halanych K.M."/>
        </authorList>
    </citation>
    <scope>NUCLEOTIDE SEQUENCE [LARGE SCALE GENOMIC DNA]</scope>
    <source>
        <strain evidence="1">A1422</strain>
    </source>
</reference>
<protein>
    <recommendedName>
        <fullName evidence="3">Formylmethanofuran dehydrogenase subunit E domain-containing protein</fullName>
    </recommendedName>
</protein>
<gene>
    <name evidence="1" type="ORF">DIZ79_17765</name>
</gene>
<name>A0A370DES8_9GAMM</name>
<dbReference type="Gene3D" id="3.30.1330.130">
    <property type="match status" value="1"/>
</dbReference>
<dbReference type="Proteomes" id="UP000255508">
    <property type="component" value="Unassembled WGS sequence"/>
</dbReference>
<evidence type="ECO:0008006" key="3">
    <source>
        <dbReference type="Google" id="ProtNLM"/>
    </source>
</evidence>